<evidence type="ECO:0000256" key="1">
    <source>
        <dbReference type="ARBA" id="ARBA00003283"/>
    </source>
</evidence>
<proteinExistence type="inferred from homology"/>
<keyword evidence="3" id="KW-0229">DNA integration</keyword>
<evidence type="ECO:0000259" key="8">
    <source>
        <dbReference type="PROSITE" id="PS51900"/>
    </source>
</evidence>
<dbReference type="Gene3D" id="1.10.443.10">
    <property type="entry name" value="Intergrase catalytic core"/>
    <property type="match status" value="1"/>
</dbReference>
<comment type="similarity">
    <text evidence="2">Belongs to the 'phage' integrase family.</text>
</comment>
<gene>
    <name evidence="9" type="ORF">OCV61_16095</name>
</gene>
<keyword evidence="5" id="KW-0233">DNA recombination</keyword>
<dbReference type="InterPro" id="IPR011010">
    <property type="entry name" value="DNA_brk_join_enz"/>
</dbReference>
<dbReference type="PANTHER" id="PTHR30349:SF81">
    <property type="entry name" value="TYROSINE RECOMBINASE XERC"/>
    <property type="match status" value="1"/>
</dbReference>
<dbReference type="Pfam" id="PF02899">
    <property type="entry name" value="Phage_int_SAM_1"/>
    <property type="match status" value="1"/>
</dbReference>
<dbReference type="RefSeq" id="WP_158422670.1">
    <property type="nucleotide sequence ID" value="NZ_JAOQJL010000044.1"/>
</dbReference>
<accession>A0ABT2TXC0</accession>
<dbReference type="PROSITE" id="PS51898">
    <property type="entry name" value="TYR_RECOMBINASE"/>
    <property type="match status" value="1"/>
</dbReference>
<organism evidence="9 10">
    <name type="scientific">Blautia ammoniilytica</name>
    <dbReference type="NCBI Taxonomy" id="2981782"/>
    <lineage>
        <taxon>Bacteria</taxon>
        <taxon>Bacillati</taxon>
        <taxon>Bacillota</taxon>
        <taxon>Clostridia</taxon>
        <taxon>Lachnospirales</taxon>
        <taxon>Lachnospiraceae</taxon>
        <taxon>Blautia</taxon>
    </lineage>
</organism>
<feature type="domain" description="Core-binding (CB)" evidence="8">
    <location>
        <begin position="4"/>
        <end position="97"/>
    </location>
</feature>
<dbReference type="PANTHER" id="PTHR30349">
    <property type="entry name" value="PHAGE INTEGRASE-RELATED"/>
    <property type="match status" value="1"/>
</dbReference>
<sequence>MKKYDFGFYLTRFLTTYLPSQRGIKANTQLSYRDTFSLLLIYCKEQESIQPDKVKLQLLDRELINRFLNWLEETRNCKPATRNQRLAAIHSFFRFLIIECPEKIEQCQQILSIPMKKVEQPLIKYLSLEGTKALLEQPDVMSLSGRRDSVLLTLMYDTGCRVQELVDLRVCDITLADTVTVKVTGKGDKSRIVPVMAPTGQLIRQYIAENHLDTALYRNHPLFTNRSGKKMTRAGITYILQKYAEQAYLSGHEDVDPKLTPHCLRHSKAMHLLQSGINLIYIRDLLGHSDVSTTEVYARADEKMKREALENAYQSPSDGEMPSWQEDNDLLNWLKNFGK</sequence>
<feature type="domain" description="Tyr recombinase" evidence="7">
    <location>
        <begin position="121"/>
        <end position="310"/>
    </location>
</feature>
<dbReference type="InterPro" id="IPR010998">
    <property type="entry name" value="Integrase_recombinase_N"/>
</dbReference>
<protein>
    <submittedName>
        <fullName evidence="9">Site-specific integrase</fullName>
    </submittedName>
</protein>
<dbReference type="Gene3D" id="1.10.150.130">
    <property type="match status" value="1"/>
</dbReference>
<dbReference type="EMBL" id="JAOQJL010000044">
    <property type="protein sequence ID" value="MCU6766898.1"/>
    <property type="molecule type" value="Genomic_DNA"/>
</dbReference>
<evidence type="ECO:0000256" key="6">
    <source>
        <dbReference type="PROSITE-ProRule" id="PRU01248"/>
    </source>
</evidence>
<dbReference type="SUPFAM" id="SSF56349">
    <property type="entry name" value="DNA breaking-rejoining enzymes"/>
    <property type="match status" value="1"/>
</dbReference>
<dbReference type="InterPro" id="IPR013762">
    <property type="entry name" value="Integrase-like_cat_sf"/>
</dbReference>
<keyword evidence="4 6" id="KW-0238">DNA-binding</keyword>
<dbReference type="InterPro" id="IPR044068">
    <property type="entry name" value="CB"/>
</dbReference>
<dbReference type="InterPro" id="IPR002104">
    <property type="entry name" value="Integrase_catalytic"/>
</dbReference>
<dbReference type="InterPro" id="IPR004107">
    <property type="entry name" value="Integrase_SAM-like_N"/>
</dbReference>
<comment type="function">
    <text evidence="1">Site-specific tyrosine recombinase, which acts by catalyzing the cutting and rejoining of the recombining DNA molecules.</text>
</comment>
<keyword evidence="10" id="KW-1185">Reference proteome</keyword>
<evidence type="ECO:0000313" key="10">
    <source>
        <dbReference type="Proteomes" id="UP001652409"/>
    </source>
</evidence>
<evidence type="ECO:0000256" key="2">
    <source>
        <dbReference type="ARBA" id="ARBA00008857"/>
    </source>
</evidence>
<comment type="caution">
    <text evidence="9">The sequence shown here is derived from an EMBL/GenBank/DDBJ whole genome shotgun (WGS) entry which is preliminary data.</text>
</comment>
<dbReference type="Pfam" id="PF00589">
    <property type="entry name" value="Phage_integrase"/>
    <property type="match status" value="1"/>
</dbReference>
<evidence type="ECO:0000256" key="4">
    <source>
        <dbReference type="ARBA" id="ARBA00023125"/>
    </source>
</evidence>
<evidence type="ECO:0000259" key="7">
    <source>
        <dbReference type="PROSITE" id="PS51898"/>
    </source>
</evidence>
<evidence type="ECO:0000256" key="5">
    <source>
        <dbReference type="ARBA" id="ARBA00023172"/>
    </source>
</evidence>
<dbReference type="CDD" id="cd01182">
    <property type="entry name" value="INT_RitC_C_like"/>
    <property type="match status" value="1"/>
</dbReference>
<dbReference type="Proteomes" id="UP001652409">
    <property type="component" value="Unassembled WGS sequence"/>
</dbReference>
<reference evidence="9 10" key="1">
    <citation type="journal article" date="2021" name="ISME Commun">
        <title>Automated analysis of genomic sequences facilitates high-throughput and comprehensive description of bacteria.</title>
        <authorList>
            <person name="Hitch T.C.A."/>
        </authorList>
    </citation>
    <scope>NUCLEOTIDE SEQUENCE [LARGE SCALE GENOMIC DNA]</scope>
    <source>
        <strain evidence="9 10">Sanger_23</strain>
    </source>
</reference>
<evidence type="ECO:0000313" key="9">
    <source>
        <dbReference type="EMBL" id="MCU6766898.1"/>
    </source>
</evidence>
<dbReference type="PROSITE" id="PS51900">
    <property type="entry name" value="CB"/>
    <property type="match status" value="1"/>
</dbReference>
<dbReference type="InterPro" id="IPR050090">
    <property type="entry name" value="Tyrosine_recombinase_XerCD"/>
</dbReference>
<name>A0ABT2TXC0_9FIRM</name>
<evidence type="ECO:0000256" key="3">
    <source>
        <dbReference type="ARBA" id="ARBA00022908"/>
    </source>
</evidence>